<keyword evidence="5" id="KW-0378">Hydrolase</keyword>
<comment type="caution">
    <text evidence="14">The sequence shown here is derived from an EMBL/GenBank/DDBJ whole genome shotgun (WGS) entry which is preliminary data.</text>
</comment>
<reference evidence="14 15" key="1">
    <citation type="submission" date="2018-08" db="EMBL/GenBank/DDBJ databases">
        <title>Aphanomyces genome sequencing and annotation.</title>
        <authorList>
            <person name="Minardi D."/>
            <person name="Oidtmann B."/>
            <person name="Van Der Giezen M."/>
            <person name="Studholme D.J."/>
        </authorList>
    </citation>
    <scope>NUCLEOTIDE SEQUENCE [LARGE SCALE GENOMIC DNA]</scope>
    <source>
        <strain evidence="14 15">FDL457</strain>
    </source>
</reference>
<organism evidence="14 15">
    <name type="scientific">Aphanomyces astaci</name>
    <name type="common">Crayfish plague agent</name>
    <dbReference type="NCBI Taxonomy" id="112090"/>
    <lineage>
        <taxon>Eukaryota</taxon>
        <taxon>Sar</taxon>
        <taxon>Stramenopiles</taxon>
        <taxon>Oomycota</taxon>
        <taxon>Saprolegniomycetes</taxon>
        <taxon>Saprolegniales</taxon>
        <taxon>Verrucalvaceae</taxon>
        <taxon>Aphanomyces</taxon>
    </lineage>
</organism>
<gene>
    <name evidence="14" type="ORF">DYB26_012485</name>
</gene>
<accession>A0A418EV08</accession>
<dbReference type="GO" id="GO:0042973">
    <property type="term" value="F:glucan endo-1,3-beta-D-glucosidase activity"/>
    <property type="evidence" value="ECO:0007669"/>
    <property type="project" value="UniProtKB-EC"/>
</dbReference>
<dbReference type="PANTHER" id="PTHR16631">
    <property type="entry name" value="GLUCAN 1,3-BETA-GLUCOSIDASE"/>
    <property type="match status" value="1"/>
</dbReference>
<dbReference type="GO" id="GO:0071555">
    <property type="term" value="P:cell wall organization"/>
    <property type="evidence" value="ECO:0007669"/>
    <property type="project" value="UniProtKB-KW"/>
</dbReference>
<dbReference type="InterPro" id="IPR017853">
    <property type="entry name" value="GH"/>
</dbReference>
<keyword evidence="8" id="KW-0119">Carbohydrate metabolism</keyword>
<dbReference type="InterPro" id="IPR035992">
    <property type="entry name" value="Ricin_B-like_lectins"/>
</dbReference>
<dbReference type="GO" id="GO:0005886">
    <property type="term" value="C:plasma membrane"/>
    <property type="evidence" value="ECO:0007669"/>
    <property type="project" value="UniProtKB-SubCell"/>
</dbReference>
<dbReference type="EC" id="3.2.1.39" evidence="3"/>
<evidence type="ECO:0000256" key="3">
    <source>
        <dbReference type="ARBA" id="ARBA00012780"/>
    </source>
</evidence>
<evidence type="ECO:0000256" key="4">
    <source>
        <dbReference type="ARBA" id="ARBA00022475"/>
    </source>
</evidence>
<proteinExistence type="predicted"/>
<evidence type="ECO:0000256" key="10">
    <source>
        <dbReference type="ARBA" id="ARBA00023326"/>
    </source>
</evidence>
<dbReference type="InterPro" id="IPR050732">
    <property type="entry name" value="Beta-glucan_modifiers"/>
</dbReference>
<evidence type="ECO:0000256" key="8">
    <source>
        <dbReference type="ARBA" id="ARBA00023277"/>
    </source>
</evidence>
<evidence type="ECO:0000256" key="5">
    <source>
        <dbReference type="ARBA" id="ARBA00022801"/>
    </source>
</evidence>
<evidence type="ECO:0000256" key="13">
    <source>
        <dbReference type="ARBA" id="ARBA00043078"/>
    </source>
</evidence>
<dbReference type="Proteomes" id="UP000286510">
    <property type="component" value="Unassembled WGS sequence"/>
</dbReference>
<comment type="subcellular location">
    <subcellularLocation>
        <location evidence="2">Cell membrane</location>
    </subcellularLocation>
</comment>
<dbReference type="Gene3D" id="2.80.10.50">
    <property type="match status" value="2"/>
</dbReference>
<keyword evidence="4" id="KW-1003">Cell membrane</keyword>
<evidence type="ECO:0000256" key="2">
    <source>
        <dbReference type="ARBA" id="ARBA00004236"/>
    </source>
</evidence>
<comment type="catalytic activity">
    <reaction evidence="1">
        <text>Hydrolysis of (1-&gt;3)-beta-D-glucosidic linkages in (1-&gt;3)-beta-D-glucans.</text>
        <dbReference type="EC" id="3.2.1.39"/>
    </reaction>
</comment>
<evidence type="ECO:0000313" key="15">
    <source>
        <dbReference type="Proteomes" id="UP000286510"/>
    </source>
</evidence>
<evidence type="ECO:0000256" key="1">
    <source>
        <dbReference type="ARBA" id="ARBA00000382"/>
    </source>
</evidence>
<evidence type="ECO:0000313" key="14">
    <source>
        <dbReference type="EMBL" id="RHZ19542.1"/>
    </source>
</evidence>
<dbReference type="AlphaFoldDB" id="A0A418EV08"/>
<dbReference type="EMBL" id="QUTF01013128">
    <property type="protein sequence ID" value="RHZ19542.1"/>
    <property type="molecule type" value="Genomic_DNA"/>
</dbReference>
<comment type="function">
    <text evidence="11">Glucanases play a role in cell expansion during growth, in cell-cell fusion during mating, and in spore release during sporulation. This enzyme may be involved in beta-glucan degradation. Active on laminarin and lichenan.</text>
</comment>
<keyword evidence="10" id="KW-0624">Polysaccharide degradation</keyword>
<dbReference type="VEuPathDB" id="FungiDB:H257_07200"/>
<evidence type="ECO:0000256" key="9">
    <source>
        <dbReference type="ARBA" id="ARBA00023316"/>
    </source>
</evidence>
<keyword evidence="6" id="KW-0472">Membrane</keyword>
<name>A0A418EV08_APHAT</name>
<evidence type="ECO:0000256" key="6">
    <source>
        <dbReference type="ARBA" id="ARBA00023136"/>
    </source>
</evidence>
<dbReference type="SUPFAM" id="SSF50370">
    <property type="entry name" value="Ricin B-like lectins"/>
    <property type="match status" value="1"/>
</dbReference>
<evidence type="ECO:0000256" key="7">
    <source>
        <dbReference type="ARBA" id="ARBA00023180"/>
    </source>
</evidence>
<keyword evidence="9" id="KW-0961">Cell wall biogenesis/degradation</keyword>
<evidence type="ECO:0000256" key="12">
    <source>
        <dbReference type="ARBA" id="ARBA00042373"/>
    </source>
</evidence>
<dbReference type="GO" id="GO:0000272">
    <property type="term" value="P:polysaccharide catabolic process"/>
    <property type="evidence" value="ECO:0007669"/>
    <property type="project" value="UniProtKB-KW"/>
</dbReference>
<dbReference type="PROSITE" id="PS50231">
    <property type="entry name" value="RICIN_B_LECTIN"/>
    <property type="match status" value="1"/>
</dbReference>
<sequence>MKVPSSLAIAAAFAASSTVDAKFYGINYDTRTSEWGGCKDSTAIDTDFAALNQLTGRIRIYGIDFNCTKLVLETAAHRGLKVWLGMSSEVGVDASFQSQMYALTKLVEARTINNDDVLGVEVSSEALHRYYVLGLGNTAGTSDHHGIDTVLGDLRTVRSYLRSHDFTFPVVITDTMDMYTKFPKLYNEVDMVAVNHFSFWENKTAEEGAHFTFTRFQEHQFLAKRAGKLIELHATGWSSAERISSDQGVFTRDLRNLAARQNLNSYYFTAFDSTFGTNKTKRSFGIYDVNRNIKLNMRLRVYPLYPVRLWAAGGNVIKAYGYWNTDNSANKNPGRVYAAKPYIGPPGNLDDEIWQWDAENNRLYSTSSNMCLESFGNKTQTLRTSPCSKRNPNQKWEIVNKTIVSQNHAKFCIHVDVDHPPNDDGTLEVAIFPCNRLPHQEISLQGTSFEPLEIKIKAHRGILTETSGKLTWQTTHVKGRRNLGRQTWTYNPVTQLIASRSRNYENQHCLVAPRRINSARLVFKLCSSDVNQKWVVNDITGQIHHATHIGFCLDGHKTSTDSCTWRGVIKTTPTSSGASSPSGMIWGGYEHLYCLLHCVML</sequence>
<protein>
    <recommendedName>
        <fullName evidence="3">glucan endo-1,3-beta-D-glucosidase</fullName>
        <ecNumber evidence="3">3.2.1.39</ecNumber>
    </recommendedName>
    <alternativeName>
        <fullName evidence="13">Endo-1,3-beta-glucanase btgC</fullName>
    </alternativeName>
    <alternativeName>
        <fullName evidence="12">Laminarinase btgC</fullName>
    </alternativeName>
</protein>
<dbReference type="SUPFAM" id="SSF51445">
    <property type="entry name" value="(Trans)glycosidases"/>
    <property type="match status" value="1"/>
</dbReference>
<evidence type="ECO:0000256" key="11">
    <source>
        <dbReference type="ARBA" id="ARBA00037649"/>
    </source>
</evidence>
<dbReference type="PANTHER" id="PTHR16631:SF17">
    <property type="entry name" value="GLUCAN ENDO-1,3-BETA-GLUCOSIDASE BTGC"/>
    <property type="match status" value="1"/>
</dbReference>
<keyword evidence="7" id="KW-0325">Glycoprotein</keyword>